<dbReference type="PROSITE" id="PS51194">
    <property type="entry name" value="HELICASE_CTER"/>
    <property type="match status" value="1"/>
</dbReference>
<dbReference type="GeneID" id="64573380"/>
<feature type="domain" description="Helicase ATP-binding" evidence="12">
    <location>
        <begin position="87"/>
        <end position="255"/>
    </location>
</feature>
<dbReference type="InterPro" id="IPR044749">
    <property type="entry name" value="FANCM_DEXDc"/>
</dbReference>
<dbReference type="KEGG" id="bbrx:BRETT_001455"/>
<comment type="subcellular location">
    <subcellularLocation>
        <location evidence="1 9">Nucleus</location>
    </subcellularLocation>
</comment>
<dbReference type="PROSITE" id="PS51192">
    <property type="entry name" value="HELICASE_ATP_BIND_1"/>
    <property type="match status" value="1"/>
</dbReference>
<protein>
    <recommendedName>
        <fullName evidence="9">ATP-dependent DNA helicase</fullName>
        <ecNumber evidence="9">3.6.4.12</ecNumber>
    </recommendedName>
</protein>
<feature type="region of interest" description="Disordered" evidence="11">
    <location>
        <begin position="797"/>
        <end position="818"/>
    </location>
</feature>
<evidence type="ECO:0000256" key="1">
    <source>
        <dbReference type="ARBA" id="ARBA00004123"/>
    </source>
</evidence>
<evidence type="ECO:0000256" key="11">
    <source>
        <dbReference type="SAM" id="MobiDB-lite"/>
    </source>
</evidence>
<dbReference type="InterPro" id="IPR027417">
    <property type="entry name" value="P-loop_NTPase"/>
</dbReference>
<gene>
    <name evidence="14" type="ORF">BRETT_001455</name>
</gene>
<feature type="region of interest" description="Disordered" evidence="11">
    <location>
        <begin position="836"/>
        <end position="864"/>
    </location>
</feature>
<dbReference type="GO" id="GO:0005634">
    <property type="term" value="C:nucleus"/>
    <property type="evidence" value="ECO:0007669"/>
    <property type="project" value="UniProtKB-SubCell"/>
</dbReference>
<comment type="catalytic activity">
    <reaction evidence="8 9">
        <text>ATP + H2O = ADP + phosphate + H(+)</text>
        <dbReference type="Rhea" id="RHEA:13065"/>
        <dbReference type="ChEBI" id="CHEBI:15377"/>
        <dbReference type="ChEBI" id="CHEBI:15378"/>
        <dbReference type="ChEBI" id="CHEBI:30616"/>
        <dbReference type="ChEBI" id="CHEBI:43474"/>
        <dbReference type="ChEBI" id="CHEBI:456216"/>
        <dbReference type="EC" id="3.6.4.12"/>
    </reaction>
</comment>
<comment type="function">
    <text evidence="9">ATP-dependent DNA helicase involved in DNA damage repair by homologous recombination and in genome maintenance. Capable of unwinding D-loops. Plays a role in limiting crossover recombinants during mitotic DNA double-strand break (DSB) repair. Component of a FANCM-MHF complex which promotes gene conversion at blocked replication forks, probably by reversal of the stalled fork.</text>
</comment>
<evidence type="ECO:0000256" key="8">
    <source>
        <dbReference type="ARBA" id="ARBA00047995"/>
    </source>
</evidence>
<reference evidence="14" key="1">
    <citation type="submission" date="2020-10" db="EMBL/GenBank/DDBJ databases">
        <authorList>
            <person name="Palmer J.M."/>
        </authorList>
    </citation>
    <scope>NUCLEOTIDE SEQUENCE</scope>
    <source>
        <strain evidence="14">UCD 2041</strain>
    </source>
</reference>
<evidence type="ECO:0000256" key="5">
    <source>
        <dbReference type="ARBA" id="ARBA00022806"/>
    </source>
</evidence>
<dbReference type="GO" id="GO:0036297">
    <property type="term" value="P:interstrand cross-link repair"/>
    <property type="evidence" value="ECO:0007669"/>
    <property type="project" value="TreeGrafter"/>
</dbReference>
<proteinExistence type="inferred from homology"/>
<comment type="subunit">
    <text evidence="9">Interacts with the MHF histone-fold complex to form the FANCM-MHF complex.</text>
</comment>
<feature type="region of interest" description="Disordered" evidence="11">
    <location>
        <begin position="707"/>
        <end position="735"/>
    </location>
</feature>
<name>A0A871R783_DEKBR</name>
<dbReference type="CDD" id="cd12091">
    <property type="entry name" value="FANCM_ID"/>
    <property type="match status" value="1"/>
</dbReference>
<dbReference type="GO" id="GO:0045003">
    <property type="term" value="P:double-strand break repair via synthesis-dependent strand annealing"/>
    <property type="evidence" value="ECO:0007669"/>
    <property type="project" value="TreeGrafter"/>
</dbReference>
<dbReference type="GO" id="GO:0009378">
    <property type="term" value="F:four-way junction helicase activity"/>
    <property type="evidence" value="ECO:0007669"/>
    <property type="project" value="TreeGrafter"/>
</dbReference>
<dbReference type="Proteomes" id="UP000663131">
    <property type="component" value="Chromosome 8"/>
</dbReference>
<comment type="similarity">
    <text evidence="2 9">Belongs to the DEAD box helicase family. DEAH subfamily. FANCM sub-subfamily.</text>
</comment>
<evidence type="ECO:0000256" key="2">
    <source>
        <dbReference type="ARBA" id="ARBA00009889"/>
    </source>
</evidence>
<dbReference type="FunFam" id="3.40.50.300:FF:000861">
    <property type="entry name" value="Fanconi anemia, complementation group M"/>
    <property type="match status" value="1"/>
</dbReference>
<dbReference type="EMBL" id="CP063136">
    <property type="protein sequence ID" value="QOU21729.1"/>
    <property type="molecule type" value="Genomic_DNA"/>
</dbReference>
<feature type="domain" description="Helicase C-terminal" evidence="13">
    <location>
        <begin position="441"/>
        <end position="664"/>
    </location>
</feature>
<evidence type="ECO:0000256" key="4">
    <source>
        <dbReference type="ARBA" id="ARBA00022801"/>
    </source>
</evidence>
<dbReference type="SUPFAM" id="SSF52540">
    <property type="entry name" value="P-loop containing nucleoside triphosphate hydrolases"/>
    <property type="match status" value="1"/>
</dbReference>
<dbReference type="GO" id="GO:0000400">
    <property type="term" value="F:four-way junction DNA binding"/>
    <property type="evidence" value="ECO:0007669"/>
    <property type="project" value="TreeGrafter"/>
</dbReference>
<dbReference type="Pfam" id="PF00270">
    <property type="entry name" value="DEAD"/>
    <property type="match status" value="1"/>
</dbReference>
<dbReference type="PANTHER" id="PTHR14025">
    <property type="entry name" value="FANCONI ANEMIA GROUP M FANCM FAMILY MEMBER"/>
    <property type="match status" value="1"/>
</dbReference>
<dbReference type="Pfam" id="PF00271">
    <property type="entry name" value="Helicase_C"/>
    <property type="match status" value="1"/>
</dbReference>
<accession>A0A871R783</accession>
<organism evidence="14 15">
    <name type="scientific">Dekkera bruxellensis</name>
    <name type="common">Brettanomyces custersii</name>
    <dbReference type="NCBI Taxonomy" id="5007"/>
    <lineage>
        <taxon>Eukaryota</taxon>
        <taxon>Fungi</taxon>
        <taxon>Dikarya</taxon>
        <taxon>Ascomycota</taxon>
        <taxon>Saccharomycotina</taxon>
        <taxon>Pichiomycetes</taxon>
        <taxon>Pichiales</taxon>
        <taxon>Pichiaceae</taxon>
        <taxon>Brettanomyces</taxon>
    </lineage>
</organism>
<dbReference type="GO" id="GO:0005524">
    <property type="term" value="F:ATP binding"/>
    <property type="evidence" value="ECO:0007669"/>
    <property type="project" value="UniProtKB-UniRule"/>
</dbReference>
<dbReference type="OrthoDB" id="164902at2759"/>
<feature type="compositionally biased region" description="Polar residues" evidence="11">
    <location>
        <begin position="797"/>
        <end position="811"/>
    </location>
</feature>
<feature type="compositionally biased region" description="Basic and acidic residues" evidence="11">
    <location>
        <begin position="855"/>
        <end position="864"/>
    </location>
</feature>
<dbReference type="InterPro" id="IPR001650">
    <property type="entry name" value="Helicase_C-like"/>
</dbReference>
<sequence>MDSDQSFLEELSDWSGSSSQNEKEPNAINKHSHVTHSGQCTLDGGTVYEEVKESVSFSKTHHELNQGNLGTIIYPSNLEVRKYQEEIVKKAVMENVLCSLPTGLGKTFIAATVMLNFYRWVERAKIIFMAPTRPLVAQQMRACYGIAGLPLEDTAVLVGVTRKDRAVLWETRRVFFSTPQMVANDLLSGLVDPRNVCCVVVDEAHRARGGSYAYCKVVERLDKLNTSFRVLALTATPGATVESVQKVVDNLDISSIQLRTDKDPDVLQYMNSRSLVEIDCDITPEIQHAVILISEAILPVLKRANSAGIYDITDPARINQFMALEKSRAVVANHRLPEGLKWTYFFILRLLSEVGNFFRRLNVYGIVTFYGFFLDKYTEFTTKYQMKKSTNKLAASFYFSPQISELKSYIEKLIAEDSKNSANPGLKVVAGTFSHTKFQELVKRVTTFLQQKEHESHGNSSIIVFTEFRDNALEIVRCLESANKLVSSADSHSKDLVRPHIFIGQAKEKSRFDEETFRSTKGRKKKKNPKKKKKNEKNSDSPLATRLGSSETAQAKGMSQKDQKELLSKFKDGVYNVLVATSIGEEGLDIGEVDMIVCFDSTSSPIKNIQRMGRTGRKRAGNVVMLFSSNEREKFARAMDNYRWIQNKIRSDDNIIDLHPSDRIFPKEYKPALEYRKITIPETNKNLLDENGEDDDAFIEEAASITSARKNKAKRKSRKRKKTRKDSDDDRQMKLTKKMFMPENAHTGFRPASSMIRKVVSQKQKQENKLIEKKKEKELEKADETLLSDEVECNRLTPSQLFSDPPETTNGKSKEIANEPILIDLSQFTDDELKNDDIGGEAQSEEISEVVKANSESKTEGSDVQFRDVTDDKNSIRANEQIEENESVEISNKTHNKNLFTYKKDKQNNTIWNSKGEGKSEEIPTLPSNAVSDKFAFKEQVDVCKQVIPKGDAIFNMNFKEREGFMSQREEMEFYSKYFTDDKDLYYDPRRFNIIDDPLICIKRGGSKFGKVPHSSASNMMIEWHRALQKE</sequence>
<reference evidence="14" key="2">
    <citation type="journal article" name="BMC Genomics">
        <title>New genome assemblies reveal patterns of domestication and adaptation across Brettanomyces (Dekkera) species.</title>
        <authorList>
            <person name="Roach M.J."/>
            <person name="Borneman A.R."/>
        </authorList>
    </citation>
    <scope>NUCLEOTIDE SEQUENCE</scope>
    <source>
        <strain evidence="14">UCD 2041</strain>
    </source>
</reference>
<evidence type="ECO:0000256" key="3">
    <source>
        <dbReference type="ARBA" id="ARBA00022741"/>
    </source>
</evidence>
<dbReference type="EC" id="3.6.4.12" evidence="9"/>
<evidence type="ECO:0000256" key="6">
    <source>
        <dbReference type="ARBA" id="ARBA00022840"/>
    </source>
</evidence>
<evidence type="ECO:0000256" key="9">
    <source>
        <dbReference type="RuleBase" id="RU367027"/>
    </source>
</evidence>
<dbReference type="SMART" id="SM00490">
    <property type="entry name" value="HELICc"/>
    <property type="match status" value="1"/>
</dbReference>
<dbReference type="InterPro" id="IPR011545">
    <property type="entry name" value="DEAD/DEAH_box_helicase_dom"/>
</dbReference>
<evidence type="ECO:0000313" key="14">
    <source>
        <dbReference type="EMBL" id="QOU21729.1"/>
    </source>
</evidence>
<evidence type="ECO:0000256" key="10">
    <source>
        <dbReference type="SAM" id="Coils"/>
    </source>
</evidence>
<evidence type="ECO:0000313" key="15">
    <source>
        <dbReference type="Proteomes" id="UP000663131"/>
    </source>
</evidence>
<dbReference type="CDD" id="cd18033">
    <property type="entry name" value="DEXDc_FANCM"/>
    <property type="match status" value="1"/>
</dbReference>
<dbReference type="RefSeq" id="XP_041138222.1">
    <property type="nucleotide sequence ID" value="XM_041280008.1"/>
</dbReference>
<dbReference type="PANTHER" id="PTHR14025:SF20">
    <property type="entry name" value="FANCONI ANEMIA GROUP M PROTEIN"/>
    <property type="match status" value="1"/>
</dbReference>
<evidence type="ECO:0000259" key="12">
    <source>
        <dbReference type="PROSITE" id="PS51192"/>
    </source>
</evidence>
<feature type="coiled-coil region" evidence="10">
    <location>
        <begin position="756"/>
        <end position="783"/>
    </location>
</feature>
<dbReference type="AlphaFoldDB" id="A0A871R783"/>
<keyword evidence="6" id="KW-0067">ATP-binding</keyword>
<feature type="compositionally biased region" description="Basic residues" evidence="11">
    <location>
        <begin position="709"/>
        <end position="724"/>
    </location>
</feature>
<dbReference type="Gene3D" id="3.40.50.300">
    <property type="entry name" value="P-loop containing nucleotide triphosphate hydrolases"/>
    <property type="match status" value="2"/>
</dbReference>
<keyword evidence="4" id="KW-0378">Hydrolase</keyword>
<dbReference type="SMART" id="SM00487">
    <property type="entry name" value="DEXDc"/>
    <property type="match status" value="1"/>
</dbReference>
<dbReference type="GO" id="GO:0043138">
    <property type="term" value="F:3'-5' DNA helicase activity"/>
    <property type="evidence" value="ECO:0007669"/>
    <property type="project" value="InterPro"/>
</dbReference>
<feature type="region of interest" description="Disordered" evidence="11">
    <location>
        <begin position="513"/>
        <end position="561"/>
    </location>
</feature>
<evidence type="ECO:0000256" key="7">
    <source>
        <dbReference type="ARBA" id="ARBA00023242"/>
    </source>
</evidence>
<keyword evidence="5" id="KW-0347">Helicase</keyword>
<dbReference type="InterPro" id="IPR039686">
    <property type="entry name" value="FANCM/Mph1-like_ID"/>
</dbReference>
<feature type="compositionally biased region" description="Basic residues" evidence="11">
    <location>
        <begin position="520"/>
        <end position="535"/>
    </location>
</feature>
<keyword evidence="3" id="KW-0547">Nucleotide-binding</keyword>
<evidence type="ECO:0000259" key="13">
    <source>
        <dbReference type="PROSITE" id="PS51194"/>
    </source>
</evidence>
<dbReference type="GO" id="GO:0016787">
    <property type="term" value="F:hydrolase activity"/>
    <property type="evidence" value="ECO:0007669"/>
    <property type="project" value="UniProtKB-KW"/>
</dbReference>
<keyword evidence="10" id="KW-0175">Coiled coil</keyword>
<feature type="region of interest" description="Disordered" evidence="11">
    <location>
        <begin position="1"/>
        <end position="36"/>
    </location>
</feature>
<dbReference type="InterPro" id="IPR014001">
    <property type="entry name" value="Helicase_ATP-bd"/>
</dbReference>
<keyword evidence="7" id="KW-0539">Nucleus</keyword>